<dbReference type="AlphaFoldDB" id="A0AAV2MX68"/>
<evidence type="ECO:0000313" key="1">
    <source>
        <dbReference type="EMBL" id="CAL1671875.1"/>
    </source>
</evidence>
<gene>
    <name evidence="1" type="ORF">LPLAT_LOCUS5293</name>
</gene>
<reference evidence="1" key="1">
    <citation type="submission" date="2024-04" db="EMBL/GenBank/DDBJ databases">
        <authorList>
            <consortium name="Molecular Ecology Group"/>
        </authorList>
    </citation>
    <scope>NUCLEOTIDE SEQUENCE</scope>
</reference>
<evidence type="ECO:0008006" key="3">
    <source>
        <dbReference type="Google" id="ProtNLM"/>
    </source>
</evidence>
<organism evidence="1 2">
    <name type="scientific">Lasius platythorax</name>
    <dbReference type="NCBI Taxonomy" id="488582"/>
    <lineage>
        <taxon>Eukaryota</taxon>
        <taxon>Metazoa</taxon>
        <taxon>Ecdysozoa</taxon>
        <taxon>Arthropoda</taxon>
        <taxon>Hexapoda</taxon>
        <taxon>Insecta</taxon>
        <taxon>Pterygota</taxon>
        <taxon>Neoptera</taxon>
        <taxon>Endopterygota</taxon>
        <taxon>Hymenoptera</taxon>
        <taxon>Apocrita</taxon>
        <taxon>Aculeata</taxon>
        <taxon>Formicoidea</taxon>
        <taxon>Formicidae</taxon>
        <taxon>Formicinae</taxon>
        <taxon>Lasius</taxon>
        <taxon>Lasius</taxon>
    </lineage>
</organism>
<comment type="caution">
    <text evidence="1">The sequence shown here is derived from an EMBL/GenBank/DDBJ whole genome shotgun (WGS) entry which is preliminary data.</text>
</comment>
<dbReference type="InterPro" id="IPR036875">
    <property type="entry name" value="Znf_CCHC_sf"/>
</dbReference>
<name>A0AAV2MX68_9HYME</name>
<dbReference type="EMBL" id="CAXIPU020000432">
    <property type="protein sequence ID" value="CAL1671875.1"/>
    <property type="molecule type" value="Genomic_DNA"/>
</dbReference>
<dbReference type="Gene3D" id="4.10.60.10">
    <property type="entry name" value="Zinc finger, CCHC-type"/>
    <property type="match status" value="1"/>
</dbReference>
<keyword evidence="2" id="KW-1185">Reference proteome</keyword>
<dbReference type="PANTHER" id="PTHR47331:SF1">
    <property type="entry name" value="GAG-LIKE PROTEIN"/>
    <property type="match status" value="1"/>
</dbReference>
<proteinExistence type="predicted"/>
<accession>A0AAV2MX68</accession>
<evidence type="ECO:0000313" key="2">
    <source>
        <dbReference type="Proteomes" id="UP001497644"/>
    </source>
</evidence>
<protein>
    <recommendedName>
        <fullName evidence="3">CCHC-type domain-containing protein</fullName>
    </recommendedName>
</protein>
<dbReference type="GO" id="GO:0003676">
    <property type="term" value="F:nucleic acid binding"/>
    <property type="evidence" value="ECO:0007669"/>
    <property type="project" value="InterPro"/>
</dbReference>
<dbReference type="PANTHER" id="PTHR47331">
    <property type="entry name" value="PHD-TYPE DOMAIN-CONTAINING PROTEIN"/>
    <property type="match status" value="1"/>
</dbReference>
<dbReference type="SUPFAM" id="SSF57756">
    <property type="entry name" value="Retrovirus zinc finger-like domains"/>
    <property type="match status" value="1"/>
</dbReference>
<sequence length="117" mass="13128">MFLKLDRNARSAMVKSLVLCYNCLRPNHLVNECKSGTCKKCKRKHHTLLYFENESADQGANSSNTVKSNSIACFQAIVTSQVLLSTASVFVLNNRRDPIECKVLLDNGSQSNFITER</sequence>
<dbReference type="GO" id="GO:0008270">
    <property type="term" value="F:zinc ion binding"/>
    <property type="evidence" value="ECO:0007669"/>
    <property type="project" value="InterPro"/>
</dbReference>
<dbReference type="Proteomes" id="UP001497644">
    <property type="component" value="Unassembled WGS sequence"/>
</dbReference>